<evidence type="ECO:0000259" key="1">
    <source>
        <dbReference type="Pfam" id="PF13521"/>
    </source>
</evidence>
<gene>
    <name evidence="2" type="ORF">VAMP_31433n47</name>
</gene>
<evidence type="ECO:0000313" key="3">
    <source>
        <dbReference type="Proteomes" id="UP000680365"/>
    </source>
</evidence>
<dbReference type="InterPro" id="IPR027417">
    <property type="entry name" value="P-loop_NTPase"/>
</dbReference>
<reference evidence="2 3" key="1">
    <citation type="journal article" date="2021" name="Nat. Commun.">
        <title>Reductive evolution and unique predatory mode in the CPR bacterium Vampirococcus lugosii.</title>
        <authorList>
            <person name="Moreira D."/>
            <person name="Zivanovic Y."/>
            <person name="Lopez-Archilla A.I."/>
            <person name="Iniesto M."/>
            <person name="Lopez-Garcia P."/>
        </authorList>
    </citation>
    <scope>NUCLEOTIDE SEQUENCE [LARGE SCALE GENOMIC DNA]</scope>
    <source>
        <strain evidence="2">Chiprana</strain>
    </source>
</reference>
<comment type="caution">
    <text evidence="2">The sequence shown here is derived from an EMBL/GenBank/DDBJ whole genome shotgun (WGS) entry which is preliminary data.</text>
</comment>
<dbReference type="Gene3D" id="3.40.50.300">
    <property type="entry name" value="P-loop containing nucleotide triphosphate hydrolases"/>
    <property type="match status" value="1"/>
</dbReference>
<dbReference type="RefSeq" id="WP_213349936.1">
    <property type="nucleotide sequence ID" value="NZ_JAEDAM010000101.1"/>
</dbReference>
<feature type="domain" description="NadR/Ttd14 AAA" evidence="1">
    <location>
        <begin position="2"/>
        <end position="156"/>
    </location>
</feature>
<proteinExistence type="predicted"/>
<keyword evidence="3" id="KW-1185">Reference proteome</keyword>
<name>A0ABS5QPP2_9BACT</name>
<evidence type="ECO:0000313" key="2">
    <source>
        <dbReference type="EMBL" id="MBS8122528.1"/>
    </source>
</evidence>
<dbReference type="Proteomes" id="UP000680365">
    <property type="component" value="Unassembled WGS sequence"/>
</dbReference>
<sequence length="168" mass="19754">MKIAISGAHGVGKTNLLEKLELENYTKINEIARELIEIMGNPKNMEPIDKSNFQHNVFIQQLIQEKKAKNFISDRSIYDILAYSEGLYCYDFLEKVANLKKRYDAIFYIPIEFELENDGVRFEGIEFQKEIDNRIVDLLEIFYPDYYTLTGTVEERTEKFYNIVNKLG</sequence>
<protein>
    <submittedName>
        <fullName evidence="2">AAA ATPase</fullName>
    </submittedName>
</protein>
<dbReference type="EMBL" id="JAEDAM010000101">
    <property type="protein sequence ID" value="MBS8122528.1"/>
    <property type="molecule type" value="Genomic_DNA"/>
</dbReference>
<dbReference type="Pfam" id="PF13521">
    <property type="entry name" value="AAA_28"/>
    <property type="match status" value="1"/>
</dbReference>
<dbReference type="SUPFAM" id="SSF52540">
    <property type="entry name" value="P-loop containing nucleoside triphosphate hydrolases"/>
    <property type="match status" value="1"/>
</dbReference>
<dbReference type="InterPro" id="IPR038727">
    <property type="entry name" value="NadR/Ttd14_AAA_dom"/>
</dbReference>
<accession>A0ABS5QPP2</accession>
<organism evidence="2 3">
    <name type="scientific">Candidatus Vampirococcus lugosii</name>
    <dbReference type="NCBI Taxonomy" id="2789015"/>
    <lineage>
        <taxon>Bacteria</taxon>
        <taxon>Candidatus Absconditibacteriota</taxon>
        <taxon>Vampirococcus</taxon>
    </lineage>
</organism>